<dbReference type="EC" id="3.6.5.4" evidence="10"/>
<dbReference type="Gene3D" id="1.20.120.140">
    <property type="entry name" value="Signal recognition particle SRP54, nucleotide-binding domain"/>
    <property type="match status" value="1"/>
</dbReference>
<dbReference type="InterPro" id="IPR027417">
    <property type="entry name" value="P-loop_NTPase"/>
</dbReference>
<evidence type="ECO:0000256" key="1">
    <source>
        <dbReference type="ARBA" id="ARBA00004496"/>
    </source>
</evidence>
<dbReference type="SUPFAM" id="SSF52540">
    <property type="entry name" value="P-loop containing nucleoside triphosphate hydrolases"/>
    <property type="match status" value="2"/>
</dbReference>
<keyword evidence="13" id="KW-0732">Signal</keyword>
<keyword evidence="6" id="KW-0694">RNA-binding</keyword>
<comment type="subcellular location">
    <subcellularLocation>
        <location evidence="1">Cytoplasm</location>
    </subcellularLocation>
</comment>
<comment type="caution">
    <text evidence="15">The sequence shown here is derived from an EMBL/GenBank/DDBJ whole genome shotgun (WGS) entry which is preliminary data.</text>
</comment>
<dbReference type="Pfam" id="PF02978">
    <property type="entry name" value="SRP_SPB"/>
    <property type="match status" value="1"/>
</dbReference>
<evidence type="ECO:0000256" key="3">
    <source>
        <dbReference type="ARBA" id="ARBA00022490"/>
    </source>
</evidence>
<feature type="compositionally biased region" description="Gly residues" evidence="12">
    <location>
        <begin position="530"/>
        <end position="542"/>
    </location>
</feature>
<dbReference type="InterPro" id="IPR022941">
    <property type="entry name" value="SRP54"/>
</dbReference>
<dbReference type="InterPro" id="IPR004125">
    <property type="entry name" value="Signal_recog_particle_SRP54_M"/>
</dbReference>
<feature type="region of interest" description="Disordered" evidence="12">
    <location>
        <begin position="191"/>
        <end position="215"/>
    </location>
</feature>
<feature type="domain" description="SRP54-type proteins GTP-binding" evidence="14">
    <location>
        <begin position="357"/>
        <end position="370"/>
    </location>
</feature>
<dbReference type="SUPFAM" id="SSF47446">
    <property type="entry name" value="Signal peptide-binding domain"/>
    <property type="match status" value="1"/>
</dbReference>
<dbReference type="GO" id="GO:0008312">
    <property type="term" value="F:7S RNA binding"/>
    <property type="evidence" value="ECO:0007669"/>
    <property type="project" value="InterPro"/>
</dbReference>
<dbReference type="PANTHER" id="PTHR11564:SF5">
    <property type="entry name" value="SIGNAL RECOGNITION PARTICLE SUBUNIT SRP54"/>
    <property type="match status" value="1"/>
</dbReference>
<dbReference type="InterPro" id="IPR042101">
    <property type="entry name" value="SRP54_N_sf"/>
</dbReference>
<keyword evidence="9" id="KW-0687">Ribonucleoprotein</keyword>
<name>A0A835YMH5_9STRA</name>
<keyword evidence="3" id="KW-0963">Cytoplasm</keyword>
<protein>
    <recommendedName>
        <fullName evidence="10">signal-recognition-particle GTPase</fullName>
        <ecNumber evidence="10">3.6.5.4</ecNumber>
    </recommendedName>
</protein>
<organism evidence="15 16">
    <name type="scientific">Tribonema minus</name>
    <dbReference type="NCBI Taxonomy" id="303371"/>
    <lineage>
        <taxon>Eukaryota</taxon>
        <taxon>Sar</taxon>
        <taxon>Stramenopiles</taxon>
        <taxon>Ochrophyta</taxon>
        <taxon>PX clade</taxon>
        <taxon>Xanthophyceae</taxon>
        <taxon>Tribonematales</taxon>
        <taxon>Tribonemataceae</taxon>
        <taxon>Tribonema</taxon>
    </lineage>
</organism>
<dbReference type="InterPro" id="IPR003593">
    <property type="entry name" value="AAA+_ATPase"/>
</dbReference>
<evidence type="ECO:0000256" key="5">
    <source>
        <dbReference type="ARBA" id="ARBA00022801"/>
    </source>
</evidence>
<keyword evidence="4" id="KW-0547">Nucleotide-binding</keyword>
<dbReference type="EMBL" id="JAFCMP010000525">
    <property type="protein sequence ID" value="KAG5177471.1"/>
    <property type="molecule type" value="Genomic_DNA"/>
</dbReference>
<dbReference type="InterPro" id="IPR036891">
    <property type="entry name" value="Signal_recog_part_SRP54_M_sf"/>
</dbReference>
<evidence type="ECO:0000256" key="12">
    <source>
        <dbReference type="SAM" id="MobiDB-lite"/>
    </source>
</evidence>
<evidence type="ECO:0000256" key="13">
    <source>
        <dbReference type="SAM" id="SignalP"/>
    </source>
</evidence>
<accession>A0A835YMH5</accession>
<feature type="compositionally biased region" description="Basic residues" evidence="12">
    <location>
        <begin position="559"/>
        <end position="569"/>
    </location>
</feature>
<evidence type="ECO:0000256" key="8">
    <source>
        <dbReference type="ARBA" id="ARBA00023135"/>
    </source>
</evidence>
<dbReference type="SMART" id="SM00962">
    <property type="entry name" value="SRP54"/>
    <property type="match status" value="1"/>
</dbReference>
<proteinExistence type="inferred from homology"/>
<gene>
    <name evidence="15" type="ORF">JKP88DRAFT_196470</name>
</gene>
<comment type="catalytic activity">
    <reaction evidence="11">
        <text>GTP + H2O = GDP + phosphate + H(+)</text>
        <dbReference type="Rhea" id="RHEA:19669"/>
        <dbReference type="ChEBI" id="CHEBI:15377"/>
        <dbReference type="ChEBI" id="CHEBI:15378"/>
        <dbReference type="ChEBI" id="CHEBI:37565"/>
        <dbReference type="ChEBI" id="CHEBI:43474"/>
        <dbReference type="ChEBI" id="CHEBI:58189"/>
        <dbReference type="EC" id="3.6.5.4"/>
    </reaction>
    <physiologicalReaction direction="left-to-right" evidence="11">
        <dbReference type="Rhea" id="RHEA:19670"/>
    </physiologicalReaction>
</comment>
<feature type="region of interest" description="Disordered" evidence="12">
    <location>
        <begin position="524"/>
        <end position="581"/>
    </location>
</feature>
<dbReference type="GO" id="GO:0003924">
    <property type="term" value="F:GTPase activity"/>
    <property type="evidence" value="ECO:0007669"/>
    <property type="project" value="InterPro"/>
</dbReference>
<dbReference type="InterPro" id="IPR013822">
    <property type="entry name" value="Signal_recog_particl_SRP54_hlx"/>
</dbReference>
<dbReference type="Gene3D" id="3.40.50.300">
    <property type="entry name" value="P-loop containing nucleotide triphosphate hydrolases"/>
    <property type="match status" value="1"/>
</dbReference>
<dbReference type="Proteomes" id="UP000664859">
    <property type="component" value="Unassembled WGS sequence"/>
</dbReference>
<sequence>MAPRSLLPLCAVLCCVAAFVPSSTHISQSSFAVRRAAHAPTCLAPSTTQQRRAAVVPRMMFDQLTEKMAGIGEMLQGKKKITAASVERALGEVKRALLDADVNLKVTNGLIESVRNQAVGKLLIEGVTPDQQFVKIMYDELVKVMGSQQAPLARSTKEGEPVVILLAGLQGAGKTTAAAKLAKFCQERGAGVAPAEEPQPEMKEGEVWTPPQREGPPGKVLLVAGDVYRPAAIEQLQRLGERIGAEVFAPGRDVDPVDIARGGVQYARDGGFDAVIVDTAGRQVIDEKLMDELVKVKGACEPDEVLLVVDAMTGQEAATLTAAFNERVGITGAILTKLDGDSRGGSALSVQGVSGRPIKFVGVGERIDDLEPFYPDRMASRILGMGDIVSFVEKAQKQVSEAEMAQLSQKMMDATFDFNDFLEQSKVVRNMGSMANVAKMIPGMAGKLSQQQMDDAEDRAERADLFISLMLPEERTNPDLLIRDAAALQRQRRIAKAAQVRPQDVAAFISDFQTMRTMMSRMSKRMAPGGDMGGAPGGGAPGPGGPPSEEDMLAMGNRQQRRRAAKTGKKPAGPSKGFGAK</sequence>
<evidence type="ECO:0000313" key="15">
    <source>
        <dbReference type="EMBL" id="KAG5177471.1"/>
    </source>
</evidence>
<dbReference type="PROSITE" id="PS00300">
    <property type="entry name" value="SRP54"/>
    <property type="match status" value="1"/>
</dbReference>
<comment type="similarity">
    <text evidence="2">Belongs to the GTP-binding SRP family. SRP54 subfamily.</text>
</comment>
<dbReference type="SMART" id="SM00963">
    <property type="entry name" value="SRP54_N"/>
    <property type="match status" value="1"/>
</dbReference>
<evidence type="ECO:0000256" key="6">
    <source>
        <dbReference type="ARBA" id="ARBA00022884"/>
    </source>
</evidence>
<dbReference type="Pfam" id="PF02881">
    <property type="entry name" value="SRP54_N"/>
    <property type="match status" value="1"/>
</dbReference>
<dbReference type="Pfam" id="PF00448">
    <property type="entry name" value="SRP54"/>
    <property type="match status" value="2"/>
</dbReference>
<dbReference type="OrthoDB" id="203760at2759"/>
<feature type="chain" id="PRO_5032456724" description="signal-recognition-particle GTPase" evidence="13">
    <location>
        <begin position="19"/>
        <end position="581"/>
    </location>
</feature>
<dbReference type="SMART" id="SM00382">
    <property type="entry name" value="AAA"/>
    <property type="match status" value="1"/>
</dbReference>
<dbReference type="GO" id="GO:0005786">
    <property type="term" value="C:signal recognition particle, endoplasmic reticulum targeting"/>
    <property type="evidence" value="ECO:0007669"/>
    <property type="project" value="UniProtKB-KW"/>
</dbReference>
<keyword evidence="8" id="KW-0733">Signal recognition particle</keyword>
<dbReference type="GO" id="GO:0005525">
    <property type="term" value="F:GTP binding"/>
    <property type="evidence" value="ECO:0007669"/>
    <property type="project" value="UniProtKB-KW"/>
</dbReference>
<dbReference type="CDD" id="cd18539">
    <property type="entry name" value="SRP_G"/>
    <property type="match status" value="1"/>
</dbReference>
<keyword evidence="16" id="KW-1185">Reference proteome</keyword>
<evidence type="ECO:0000256" key="11">
    <source>
        <dbReference type="ARBA" id="ARBA00048157"/>
    </source>
</evidence>
<feature type="signal peptide" evidence="13">
    <location>
        <begin position="1"/>
        <end position="18"/>
    </location>
</feature>
<dbReference type="GO" id="GO:0006614">
    <property type="term" value="P:SRP-dependent cotranslational protein targeting to membrane"/>
    <property type="evidence" value="ECO:0007669"/>
    <property type="project" value="InterPro"/>
</dbReference>
<dbReference type="Gene3D" id="1.10.260.30">
    <property type="entry name" value="Signal recognition particle, SRP54 subunit, M-domain"/>
    <property type="match status" value="1"/>
</dbReference>
<evidence type="ECO:0000259" key="14">
    <source>
        <dbReference type="PROSITE" id="PS00300"/>
    </source>
</evidence>
<dbReference type="InterPro" id="IPR000897">
    <property type="entry name" value="SRP54_GTPase_dom"/>
</dbReference>
<evidence type="ECO:0000313" key="16">
    <source>
        <dbReference type="Proteomes" id="UP000664859"/>
    </source>
</evidence>
<evidence type="ECO:0000256" key="10">
    <source>
        <dbReference type="ARBA" id="ARBA00035672"/>
    </source>
</evidence>
<keyword evidence="5" id="KW-0378">Hydrolase</keyword>
<dbReference type="AlphaFoldDB" id="A0A835YMH5"/>
<evidence type="ECO:0000256" key="4">
    <source>
        <dbReference type="ARBA" id="ARBA00022741"/>
    </source>
</evidence>
<reference evidence="15" key="1">
    <citation type="submission" date="2021-02" db="EMBL/GenBank/DDBJ databases">
        <title>First Annotated Genome of the Yellow-green Alga Tribonema minus.</title>
        <authorList>
            <person name="Mahan K.M."/>
        </authorList>
    </citation>
    <scope>NUCLEOTIDE SEQUENCE</scope>
    <source>
        <strain evidence="15">UTEX B ZZ1240</strain>
    </source>
</reference>
<evidence type="ECO:0000256" key="2">
    <source>
        <dbReference type="ARBA" id="ARBA00005450"/>
    </source>
</evidence>
<evidence type="ECO:0000256" key="9">
    <source>
        <dbReference type="ARBA" id="ARBA00023274"/>
    </source>
</evidence>
<dbReference type="SUPFAM" id="SSF47364">
    <property type="entry name" value="Domain of the SRP/SRP receptor G-proteins"/>
    <property type="match status" value="1"/>
</dbReference>
<keyword evidence="7" id="KW-0342">GTP-binding</keyword>
<dbReference type="PANTHER" id="PTHR11564">
    <property type="entry name" value="SIGNAL RECOGNITION PARTICLE 54K PROTEIN SRP54"/>
    <property type="match status" value="1"/>
</dbReference>
<dbReference type="InterPro" id="IPR036225">
    <property type="entry name" value="SRP/SRP_N"/>
</dbReference>
<evidence type="ECO:0000256" key="7">
    <source>
        <dbReference type="ARBA" id="ARBA00023134"/>
    </source>
</evidence>